<evidence type="ECO:0008006" key="4">
    <source>
        <dbReference type="Google" id="ProtNLM"/>
    </source>
</evidence>
<evidence type="ECO:0000313" key="2">
    <source>
        <dbReference type="EMBL" id="QDV08048.1"/>
    </source>
</evidence>
<feature type="transmembrane region" description="Helical" evidence="1">
    <location>
        <begin position="175"/>
        <end position="196"/>
    </location>
</feature>
<dbReference type="RefSeq" id="WP_419190316.1">
    <property type="nucleotide sequence ID" value="NZ_CP036434.1"/>
</dbReference>
<dbReference type="Proteomes" id="UP000320390">
    <property type="component" value="Chromosome"/>
</dbReference>
<accession>A0A518EVG1</accession>
<dbReference type="InterPro" id="IPR021306">
    <property type="entry name" value="DUF2878"/>
</dbReference>
<reference evidence="2 3" key="1">
    <citation type="submission" date="2019-02" db="EMBL/GenBank/DDBJ databases">
        <title>Deep-cultivation of Planctomycetes and their phenomic and genomic characterization uncovers novel biology.</title>
        <authorList>
            <person name="Wiegand S."/>
            <person name="Jogler M."/>
            <person name="Boedeker C."/>
            <person name="Pinto D."/>
            <person name="Vollmers J."/>
            <person name="Rivas-Marin E."/>
            <person name="Kohn T."/>
            <person name="Peeters S.H."/>
            <person name="Heuer A."/>
            <person name="Rast P."/>
            <person name="Oberbeckmann S."/>
            <person name="Bunk B."/>
            <person name="Jeske O."/>
            <person name="Meyerdierks A."/>
            <person name="Storesund J.E."/>
            <person name="Kallscheuer N."/>
            <person name="Luecker S."/>
            <person name="Lage O.M."/>
            <person name="Pohl T."/>
            <person name="Merkel B.J."/>
            <person name="Hornburger P."/>
            <person name="Mueller R.-W."/>
            <person name="Bruemmer F."/>
            <person name="Labrenz M."/>
            <person name="Spormann A.M."/>
            <person name="Op den Camp H."/>
            <person name="Overmann J."/>
            <person name="Amann R."/>
            <person name="Jetten M.S.M."/>
            <person name="Mascher T."/>
            <person name="Medema M.H."/>
            <person name="Devos D.P."/>
            <person name="Kaster A.-K."/>
            <person name="Ovreas L."/>
            <person name="Rohde M."/>
            <person name="Galperin M.Y."/>
            <person name="Jogler C."/>
        </authorList>
    </citation>
    <scope>NUCLEOTIDE SEQUENCE [LARGE SCALE GENOMIC DNA]</scope>
    <source>
        <strain evidence="2 3">Poly30</strain>
    </source>
</reference>
<evidence type="ECO:0000313" key="3">
    <source>
        <dbReference type="Proteomes" id="UP000320390"/>
    </source>
</evidence>
<feature type="transmembrane region" description="Helical" evidence="1">
    <location>
        <begin position="113"/>
        <end position="133"/>
    </location>
</feature>
<dbReference type="Pfam" id="PF11086">
    <property type="entry name" value="DUF2878"/>
    <property type="match status" value="1"/>
</dbReference>
<organism evidence="2 3">
    <name type="scientific">Saltatorellus ferox</name>
    <dbReference type="NCBI Taxonomy" id="2528018"/>
    <lineage>
        <taxon>Bacteria</taxon>
        <taxon>Pseudomonadati</taxon>
        <taxon>Planctomycetota</taxon>
        <taxon>Planctomycetia</taxon>
        <taxon>Planctomycetia incertae sedis</taxon>
        <taxon>Saltatorellus</taxon>
    </lineage>
</organism>
<proteinExistence type="predicted"/>
<protein>
    <recommendedName>
        <fullName evidence="4">DUF2878 domain-containing protein</fullName>
    </recommendedName>
</protein>
<dbReference type="EMBL" id="CP036434">
    <property type="protein sequence ID" value="QDV08048.1"/>
    <property type="molecule type" value="Genomic_DNA"/>
</dbReference>
<dbReference type="AlphaFoldDB" id="A0A518EVG1"/>
<sequence length="210" mass="21835">MTTDTSAGSSQEAGGGNSSASSLAAKLTSFVIFQVVYTACVLGAARGWLWAGPLSAVLLLPINLRFVPRGSRLPELRLWALVGLIGFVVDSALLRSGLIGFPEITRFAPGAALTGWLVPPWIVVLWIAVGSILHSSLGWLAGKPLLAIVLGAIGGPFSFWSGSRFGAVELPRGNLTLAALALEYAVIMPVLLALAYPSSPPERSGHAPGH</sequence>
<keyword evidence="1" id="KW-1133">Transmembrane helix</keyword>
<keyword evidence="1" id="KW-0812">Transmembrane</keyword>
<name>A0A518EVG1_9BACT</name>
<gene>
    <name evidence="2" type="ORF">Poly30_35840</name>
</gene>
<feature type="transmembrane region" description="Helical" evidence="1">
    <location>
        <begin position="145"/>
        <end position="163"/>
    </location>
</feature>
<evidence type="ECO:0000256" key="1">
    <source>
        <dbReference type="SAM" id="Phobius"/>
    </source>
</evidence>
<keyword evidence="3" id="KW-1185">Reference proteome</keyword>
<feature type="transmembrane region" description="Helical" evidence="1">
    <location>
        <begin position="78"/>
        <end position="101"/>
    </location>
</feature>
<keyword evidence="1" id="KW-0472">Membrane</keyword>